<dbReference type="EMBL" id="HBFB01005288">
    <property type="protein sequence ID" value="CAD8668234.1"/>
    <property type="molecule type" value="Transcribed_RNA"/>
</dbReference>
<evidence type="ECO:0000256" key="1">
    <source>
        <dbReference type="SAM" id="MobiDB-lite"/>
    </source>
</evidence>
<feature type="region of interest" description="Disordered" evidence="1">
    <location>
        <begin position="191"/>
        <end position="268"/>
    </location>
</feature>
<gene>
    <name evidence="2" type="ORF">CLEI1391_LOCUS2957</name>
</gene>
<reference evidence="2" key="1">
    <citation type="submission" date="2021-01" db="EMBL/GenBank/DDBJ databases">
        <authorList>
            <person name="Corre E."/>
            <person name="Pelletier E."/>
            <person name="Niang G."/>
            <person name="Scheremetjew M."/>
            <person name="Finn R."/>
            <person name="Kale V."/>
            <person name="Holt S."/>
            <person name="Cochrane G."/>
            <person name="Meng A."/>
            <person name="Brown T."/>
            <person name="Cohen L."/>
        </authorList>
    </citation>
    <scope>NUCLEOTIDE SEQUENCE</scope>
    <source>
        <strain evidence="2">SAG 11-49</strain>
    </source>
</reference>
<evidence type="ECO:0000313" key="2">
    <source>
        <dbReference type="EMBL" id="CAD8668234.1"/>
    </source>
</evidence>
<feature type="compositionally biased region" description="Basic and acidic residues" evidence="1">
    <location>
        <begin position="217"/>
        <end position="228"/>
    </location>
</feature>
<feature type="compositionally biased region" description="Polar residues" evidence="1">
    <location>
        <begin position="249"/>
        <end position="268"/>
    </location>
</feature>
<protein>
    <submittedName>
        <fullName evidence="2">Uncharacterized protein</fullName>
    </submittedName>
</protein>
<accession>A0A7S0WIN3</accession>
<organism evidence="2">
    <name type="scientific">Chlamydomonas leiostraca</name>
    <dbReference type="NCBI Taxonomy" id="1034604"/>
    <lineage>
        <taxon>Eukaryota</taxon>
        <taxon>Viridiplantae</taxon>
        <taxon>Chlorophyta</taxon>
        <taxon>core chlorophytes</taxon>
        <taxon>Chlorophyceae</taxon>
        <taxon>CS clade</taxon>
        <taxon>Chlamydomonadales</taxon>
        <taxon>Chlamydomonadaceae</taxon>
        <taxon>Chlamydomonas</taxon>
    </lineage>
</organism>
<feature type="compositionally biased region" description="Low complexity" evidence="1">
    <location>
        <begin position="193"/>
        <end position="202"/>
    </location>
</feature>
<sequence>MQQARTLACKLARAPQPNLSKPRLMGPVLPVTVNGMEARDRERAHLLYKLGDPNWQDPKIISNRVAWTLGLQEKDEKVVEEEIAKLIKVFGRHTPTSGPRTDKRICLPIYLRRGDRVLRDLVHFDVSPPQRSSLVQTAQQYAVSVCRELGLDMHTWYTPLVMQVASVLAEATQDLQLNPGEVQLLPPIIKSDLLQPPQGPGQYPRVEPVDPELDAAEAERNRRREDKLHKRGQRTEGAPAAQGGDEQSMAHSAFSQTSHTTQHAPINL</sequence>
<dbReference type="AlphaFoldDB" id="A0A7S0WIN3"/>
<proteinExistence type="predicted"/>
<name>A0A7S0WIN3_9CHLO</name>